<feature type="domain" description="BLUF" evidence="1">
    <location>
        <begin position="1"/>
        <end position="91"/>
    </location>
</feature>
<comment type="caution">
    <text evidence="2">The sequence shown here is derived from an EMBL/GenBank/DDBJ whole genome shotgun (WGS) entry which is preliminary data.</text>
</comment>
<organism evidence="2 3">
    <name type="scientific">Jiella mangrovi</name>
    <dbReference type="NCBI Taxonomy" id="2821407"/>
    <lineage>
        <taxon>Bacteria</taxon>
        <taxon>Pseudomonadati</taxon>
        <taxon>Pseudomonadota</taxon>
        <taxon>Alphaproteobacteria</taxon>
        <taxon>Hyphomicrobiales</taxon>
        <taxon>Aurantimonadaceae</taxon>
        <taxon>Jiella</taxon>
    </lineage>
</organism>
<dbReference type="InterPro" id="IPR036046">
    <property type="entry name" value="Acylphosphatase-like_dom_sf"/>
</dbReference>
<dbReference type="RefSeq" id="WP_209595692.1">
    <property type="nucleotide sequence ID" value="NZ_JAGJCF010000014.1"/>
</dbReference>
<evidence type="ECO:0000313" key="3">
    <source>
        <dbReference type="Proteomes" id="UP000678276"/>
    </source>
</evidence>
<sequence>MRHISYTSLANGLSAQDFAKILEHARAWNQQNQIRGAIAFDGRMITQIIEGPRAITDELYLRILGDPRHTGVVLQSRADIAQSQFDGFGLTRMTPSDLYMISLSIVEKYGSGDSAAEPLVRRFD</sequence>
<dbReference type="InterPro" id="IPR007024">
    <property type="entry name" value="BLUF_domain"/>
</dbReference>
<gene>
    <name evidence="2" type="ORF">J6595_16545</name>
</gene>
<dbReference type="Gene3D" id="3.30.70.100">
    <property type="match status" value="1"/>
</dbReference>
<protein>
    <submittedName>
        <fullName evidence="2">BLUF domain-containing protein</fullName>
    </submittedName>
</protein>
<dbReference type="Proteomes" id="UP000678276">
    <property type="component" value="Unassembled WGS sequence"/>
</dbReference>
<dbReference type="Pfam" id="PF04940">
    <property type="entry name" value="BLUF"/>
    <property type="match status" value="1"/>
</dbReference>
<evidence type="ECO:0000313" key="2">
    <source>
        <dbReference type="EMBL" id="MBP0617197.1"/>
    </source>
</evidence>
<dbReference type="EMBL" id="JAGJCF010000014">
    <property type="protein sequence ID" value="MBP0617197.1"/>
    <property type="molecule type" value="Genomic_DNA"/>
</dbReference>
<dbReference type="PROSITE" id="PS50925">
    <property type="entry name" value="BLUF"/>
    <property type="match status" value="1"/>
</dbReference>
<reference evidence="2 3" key="1">
    <citation type="submission" date="2021-04" db="EMBL/GenBank/DDBJ databases">
        <title>Whole genome sequence of Jiella sp. KSK16Y-1.</title>
        <authorList>
            <person name="Tuo L."/>
        </authorList>
    </citation>
    <scope>NUCLEOTIDE SEQUENCE [LARGE SCALE GENOMIC DNA]</scope>
    <source>
        <strain evidence="2 3">KSK16Y-1</strain>
    </source>
</reference>
<evidence type="ECO:0000259" key="1">
    <source>
        <dbReference type="PROSITE" id="PS50925"/>
    </source>
</evidence>
<dbReference type="SUPFAM" id="SSF54975">
    <property type="entry name" value="Acylphosphatase/BLUF domain-like"/>
    <property type="match status" value="1"/>
</dbReference>
<dbReference type="SMART" id="SM01034">
    <property type="entry name" value="BLUF"/>
    <property type="match status" value="1"/>
</dbReference>
<name>A0ABS4BKY6_9HYPH</name>
<proteinExistence type="predicted"/>
<keyword evidence="3" id="KW-1185">Reference proteome</keyword>
<accession>A0ABS4BKY6</accession>